<keyword evidence="4 7" id="KW-0812">Transmembrane</keyword>
<dbReference type="Proteomes" id="UP000198728">
    <property type="component" value="Unassembled WGS sequence"/>
</dbReference>
<dbReference type="GO" id="GO:0044874">
    <property type="term" value="P:lipoprotein localization to outer membrane"/>
    <property type="evidence" value="ECO:0007669"/>
    <property type="project" value="TreeGrafter"/>
</dbReference>
<accession>A0A1I1GGM9</accession>
<feature type="transmembrane region" description="Helical" evidence="7">
    <location>
        <begin position="272"/>
        <end position="290"/>
    </location>
</feature>
<evidence type="ECO:0000259" key="9">
    <source>
        <dbReference type="Pfam" id="PF12704"/>
    </source>
</evidence>
<comment type="subcellular location">
    <subcellularLocation>
        <location evidence="1">Cell membrane</location>
        <topology evidence="1">Multi-pass membrane protein</topology>
    </subcellularLocation>
</comment>
<evidence type="ECO:0000313" key="11">
    <source>
        <dbReference type="Proteomes" id="UP000198728"/>
    </source>
</evidence>
<evidence type="ECO:0000256" key="5">
    <source>
        <dbReference type="ARBA" id="ARBA00022989"/>
    </source>
</evidence>
<feature type="transmembrane region" description="Helical" evidence="7">
    <location>
        <begin position="707"/>
        <end position="733"/>
    </location>
</feature>
<keyword evidence="6 7" id="KW-0472">Membrane</keyword>
<comment type="similarity">
    <text evidence="2">Belongs to the ABC-4 integral membrane protein family. LolC/E subfamily.</text>
</comment>
<dbReference type="AlphaFoldDB" id="A0A1I1GGM9"/>
<dbReference type="InterPro" id="IPR051447">
    <property type="entry name" value="Lipoprotein-release_system"/>
</dbReference>
<feature type="domain" description="MacB-like periplasmic core" evidence="9">
    <location>
        <begin position="441"/>
        <end position="633"/>
    </location>
</feature>
<keyword evidence="11" id="KW-1185">Reference proteome</keyword>
<feature type="transmembrane region" description="Helical" evidence="7">
    <location>
        <begin position="323"/>
        <end position="345"/>
    </location>
</feature>
<keyword evidence="5 7" id="KW-1133">Transmembrane helix</keyword>
<evidence type="ECO:0000259" key="8">
    <source>
        <dbReference type="Pfam" id="PF02687"/>
    </source>
</evidence>
<feature type="domain" description="MacB-like periplasmic core" evidence="9">
    <location>
        <begin position="28"/>
        <end position="182"/>
    </location>
</feature>
<feature type="transmembrane region" description="Helical" evidence="7">
    <location>
        <begin position="438"/>
        <end position="461"/>
    </location>
</feature>
<evidence type="ECO:0000256" key="4">
    <source>
        <dbReference type="ARBA" id="ARBA00022692"/>
    </source>
</evidence>
<feature type="transmembrane region" description="Helical" evidence="7">
    <location>
        <begin position="365"/>
        <end position="389"/>
    </location>
</feature>
<evidence type="ECO:0000256" key="2">
    <source>
        <dbReference type="ARBA" id="ARBA00005236"/>
    </source>
</evidence>
<name>A0A1I1GGM9_9RHOB</name>
<dbReference type="InterPro" id="IPR025857">
    <property type="entry name" value="MacB_PCD"/>
</dbReference>
<evidence type="ECO:0000256" key="3">
    <source>
        <dbReference type="ARBA" id="ARBA00022475"/>
    </source>
</evidence>
<organism evidence="10 11">
    <name type="scientific">Tropicimonas isoalkanivorans</name>
    <dbReference type="NCBI Taxonomy" id="441112"/>
    <lineage>
        <taxon>Bacteria</taxon>
        <taxon>Pseudomonadati</taxon>
        <taxon>Pseudomonadota</taxon>
        <taxon>Alphaproteobacteria</taxon>
        <taxon>Rhodobacterales</taxon>
        <taxon>Roseobacteraceae</taxon>
        <taxon>Tropicimonas</taxon>
    </lineage>
</organism>
<dbReference type="PANTHER" id="PTHR30489">
    <property type="entry name" value="LIPOPROTEIN-RELEASING SYSTEM TRANSMEMBRANE PROTEIN LOLE"/>
    <property type="match status" value="1"/>
</dbReference>
<keyword evidence="3" id="KW-1003">Cell membrane</keyword>
<evidence type="ECO:0000256" key="1">
    <source>
        <dbReference type="ARBA" id="ARBA00004651"/>
    </source>
</evidence>
<dbReference type="Pfam" id="PF12704">
    <property type="entry name" value="MacB_PCD"/>
    <property type="match status" value="2"/>
</dbReference>
<feature type="transmembrane region" description="Helical" evidence="7">
    <location>
        <begin position="21"/>
        <end position="44"/>
    </location>
</feature>
<gene>
    <name evidence="10" type="ORF">SAMN04488094_102574</name>
</gene>
<evidence type="ECO:0000313" key="10">
    <source>
        <dbReference type="EMBL" id="SFC10939.1"/>
    </source>
</evidence>
<evidence type="ECO:0000256" key="6">
    <source>
        <dbReference type="ARBA" id="ARBA00023136"/>
    </source>
</evidence>
<feature type="domain" description="ABC3 transporter permease C-terminal" evidence="8">
    <location>
        <begin position="277"/>
        <end position="392"/>
    </location>
</feature>
<dbReference type="GO" id="GO:0098797">
    <property type="term" value="C:plasma membrane protein complex"/>
    <property type="evidence" value="ECO:0007669"/>
    <property type="project" value="TreeGrafter"/>
</dbReference>
<feature type="transmembrane region" description="Helical" evidence="7">
    <location>
        <begin position="664"/>
        <end position="686"/>
    </location>
</feature>
<sequence>MVTVLSPLDRKLVRDLWRIKGQALAIAAVIAVGVLMLVMMTGLVNTLEETKQAYYDRYRLADVFAPVERAPDRFLERLAEIPGVAVVEGRVTGSALIDMPAEVVPVRAKAVSLPDDGPARLNDIYLAEGRMPASGRADEVLLLKGFADARGLRPGDRLSATMHGARRVFQVVGLAQSPEFLYTTAPGEIVPDDARFAVLWMSRDALAAAYDMQGAFNEALIGLDRDATAQGVLAAVDRVLDPQGGLGAFGLEDLPSNFFITEEIEGGRKNAVGVPPIFLGVSAFLLYIVVSRIVQAEREEIGLLKAFGYSDWEVSSHYLKMMLTIAVVGAIAGSLGGIAAGRAMAGVYQAYYKFPFLVFQLDPRSFVIGFVISVLAACGGGFGVLRGVFRLTPAVAMRPPAPADYTRAGRLGGIWLRILDQPGRMVLRRLRRQPARMAGGALGMAAGMALSVGMIGVQAGFNQSIDLSFGVLDRSDAQVTFTHAMSDKVVYELGRLPGVEEVEPVRNVGVRLRHGLYTHRGAINGMIAAPRLARAMDDAQRALTLPDEGIVLSSALARVLHAGPGDVVTAEVHEGRRPVLEIPVVAVADSLLGSPAYMNMDALNAALKEPGRVSGAYVRLDEAGQDTALAAIKDMPGVAGVALKSDVRDSIQSMMDSGMGAVRFIMLAIAGIVTFGIVYNAARIAFAERVHDLASLRVIGFSRGEAAFVLLGELGLVTLAALPLGAVMGYGMAAAVSAAFSTEVYSIPLMFDARSVGSAALAVLVSAAFSGWLVKRDLDRVDLVTALKTRE</sequence>
<dbReference type="EMBL" id="FOLG01000002">
    <property type="protein sequence ID" value="SFC10939.1"/>
    <property type="molecule type" value="Genomic_DNA"/>
</dbReference>
<dbReference type="STRING" id="441112.SAMN04488094_102574"/>
<feature type="transmembrane region" description="Helical" evidence="7">
    <location>
        <begin position="753"/>
        <end position="774"/>
    </location>
</feature>
<proteinExistence type="inferred from homology"/>
<evidence type="ECO:0000256" key="7">
    <source>
        <dbReference type="SAM" id="Phobius"/>
    </source>
</evidence>
<protein>
    <submittedName>
        <fullName evidence="10">Putative ABC transport system permease protein</fullName>
    </submittedName>
</protein>
<dbReference type="PANTHER" id="PTHR30489:SF0">
    <property type="entry name" value="LIPOPROTEIN-RELEASING SYSTEM TRANSMEMBRANE PROTEIN LOLE"/>
    <property type="match status" value="1"/>
</dbReference>
<reference evidence="10 11" key="1">
    <citation type="submission" date="2016-10" db="EMBL/GenBank/DDBJ databases">
        <authorList>
            <person name="de Groot N.N."/>
        </authorList>
    </citation>
    <scope>NUCLEOTIDE SEQUENCE [LARGE SCALE GENOMIC DNA]</scope>
    <source>
        <strain evidence="10 11">DSM 19548</strain>
    </source>
</reference>
<feature type="domain" description="ABC3 transporter permease C-terminal" evidence="8">
    <location>
        <begin position="665"/>
        <end position="773"/>
    </location>
</feature>
<dbReference type="InterPro" id="IPR003838">
    <property type="entry name" value="ABC3_permease_C"/>
</dbReference>
<dbReference type="Pfam" id="PF02687">
    <property type="entry name" value="FtsX"/>
    <property type="match status" value="2"/>
</dbReference>